<dbReference type="CDD" id="cd02947">
    <property type="entry name" value="TRX_family"/>
    <property type="match status" value="1"/>
</dbReference>
<organism evidence="6">
    <name type="scientific">uncultured Caudovirales phage</name>
    <dbReference type="NCBI Taxonomy" id="2100421"/>
    <lineage>
        <taxon>Viruses</taxon>
        <taxon>Duplodnaviria</taxon>
        <taxon>Heunggongvirae</taxon>
        <taxon>Uroviricota</taxon>
        <taxon>Caudoviricetes</taxon>
        <taxon>Peduoviridae</taxon>
        <taxon>Maltschvirus</taxon>
        <taxon>Maltschvirus maltsch</taxon>
    </lineage>
</organism>
<dbReference type="GO" id="GO:0015035">
    <property type="term" value="F:protein-disulfide reductase activity"/>
    <property type="evidence" value="ECO:0007669"/>
    <property type="project" value="InterPro"/>
</dbReference>
<sequence length="95" mass="10417">MNIEEFNELVKEGTTIVDFWAEWCGPCKMVSPVLDELAEETGSKLVKIDVDAEPELASHFGISGIPAIMLYTDGTKVKDFVGAKPKPALKKMLFG</sequence>
<keyword evidence="6" id="KW-0413">Isomerase</keyword>
<dbReference type="PANTHER" id="PTHR45663">
    <property type="entry name" value="GEO12009P1"/>
    <property type="match status" value="1"/>
</dbReference>
<feature type="domain" description="Thioredoxin" evidence="5">
    <location>
        <begin position="1"/>
        <end position="95"/>
    </location>
</feature>
<dbReference type="InterPro" id="IPR017937">
    <property type="entry name" value="Thioredoxin_CS"/>
</dbReference>
<keyword evidence="1" id="KW-0813">Transport</keyword>
<dbReference type="PROSITE" id="PS00194">
    <property type="entry name" value="THIOREDOXIN_1"/>
    <property type="match status" value="1"/>
</dbReference>
<evidence type="ECO:0000256" key="1">
    <source>
        <dbReference type="ARBA" id="ARBA00022448"/>
    </source>
</evidence>
<dbReference type="InterPro" id="IPR013766">
    <property type="entry name" value="Thioredoxin_domain"/>
</dbReference>
<dbReference type="Gene3D" id="3.40.30.10">
    <property type="entry name" value="Glutaredoxin"/>
    <property type="match status" value="1"/>
</dbReference>
<evidence type="ECO:0000256" key="4">
    <source>
        <dbReference type="ARBA" id="ARBA00023284"/>
    </source>
</evidence>
<keyword evidence="2" id="KW-0249">Electron transport</keyword>
<dbReference type="PANTHER" id="PTHR45663:SF11">
    <property type="entry name" value="GEO12009P1"/>
    <property type="match status" value="1"/>
</dbReference>
<evidence type="ECO:0000256" key="2">
    <source>
        <dbReference type="ARBA" id="ARBA00022982"/>
    </source>
</evidence>
<gene>
    <name evidence="6" type="ORF">UFOVP359_111</name>
</gene>
<dbReference type="Pfam" id="PF00085">
    <property type="entry name" value="Thioredoxin"/>
    <property type="match status" value="1"/>
</dbReference>
<dbReference type="GO" id="GO:0016853">
    <property type="term" value="F:isomerase activity"/>
    <property type="evidence" value="ECO:0007669"/>
    <property type="project" value="UniProtKB-KW"/>
</dbReference>
<keyword evidence="4" id="KW-0676">Redox-active center</keyword>
<accession>A0A6J7WYT0</accession>
<dbReference type="NCBIfam" id="TIGR01068">
    <property type="entry name" value="thioredoxin"/>
    <property type="match status" value="1"/>
</dbReference>
<dbReference type="EMBL" id="LR798295">
    <property type="protein sequence ID" value="CAB5221872.1"/>
    <property type="molecule type" value="Genomic_DNA"/>
</dbReference>
<evidence type="ECO:0000313" key="6">
    <source>
        <dbReference type="EMBL" id="CAB5221872.1"/>
    </source>
</evidence>
<dbReference type="InterPro" id="IPR005746">
    <property type="entry name" value="Thioredoxin"/>
</dbReference>
<evidence type="ECO:0000259" key="5">
    <source>
        <dbReference type="PROSITE" id="PS51352"/>
    </source>
</evidence>
<name>A0A6J7WYT0_9CAUD</name>
<keyword evidence="3" id="KW-1015">Disulfide bond</keyword>
<protein>
    <submittedName>
        <fullName evidence="6">TrxA Thiol-disulfide isomerase and thioredoxins</fullName>
    </submittedName>
</protein>
<proteinExistence type="predicted"/>
<dbReference type="FunFam" id="3.40.30.10:FF:000001">
    <property type="entry name" value="Thioredoxin"/>
    <property type="match status" value="1"/>
</dbReference>
<dbReference type="InterPro" id="IPR036249">
    <property type="entry name" value="Thioredoxin-like_sf"/>
</dbReference>
<dbReference type="PROSITE" id="PS51352">
    <property type="entry name" value="THIOREDOXIN_2"/>
    <property type="match status" value="1"/>
</dbReference>
<dbReference type="PIRSF" id="PIRSF000077">
    <property type="entry name" value="Thioredoxin"/>
    <property type="match status" value="1"/>
</dbReference>
<reference evidence="6" key="1">
    <citation type="submission" date="2020-05" db="EMBL/GenBank/DDBJ databases">
        <authorList>
            <person name="Chiriac C."/>
            <person name="Salcher M."/>
            <person name="Ghai R."/>
            <person name="Kavagutti S V."/>
        </authorList>
    </citation>
    <scope>NUCLEOTIDE SEQUENCE</scope>
</reference>
<dbReference type="SUPFAM" id="SSF52833">
    <property type="entry name" value="Thioredoxin-like"/>
    <property type="match status" value="1"/>
</dbReference>
<dbReference type="PRINTS" id="PR00421">
    <property type="entry name" value="THIOREDOXIN"/>
</dbReference>
<evidence type="ECO:0000256" key="3">
    <source>
        <dbReference type="ARBA" id="ARBA00023157"/>
    </source>
</evidence>